<evidence type="ECO:0000259" key="3">
    <source>
        <dbReference type="PROSITE" id="PS50048"/>
    </source>
</evidence>
<comment type="caution">
    <text evidence="4">The sequence shown here is derived from an EMBL/GenBank/DDBJ whole genome shotgun (WGS) entry which is preliminary data.</text>
</comment>
<sequence>MASVSVDTTGKRKRSPPPPQQQRLQPGLPQINYAPATKKLKLIEGDSETFKDLLGMIDDYEAVLQRHESLAANLGAKLVGPLLLKSLDKIFDGEIRTTRSSFALEQTPATWLDLVNLARSSPGDFMLSDSVATIYIRGGQVEISEDDYRLIMSGAPERMIPNQPIPEDEAAELGTLNILESRLSVLIKKADVVASKARQLNYHIGKHKTAVQSRLSNETTNGNSMAPSIAYSHHAQSPSPMSHSPAPVNDPTKLQQDLLKQFIVDGGRPSSPAVSKPRSDARRSLSNIPPDYREPPASHPDDYRSLMTAKVEKIFRGDPIDPPCDRCRRLKFDCTKNLTACTACTKKHAKCSWVDITDDELASIQGSGGGNTAPAEATENLDPRLATAHGVITVRPHYE</sequence>
<proteinExistence type="predicted"/>
<feature type="region of interest" description="Disordered" evidence="2">
    <location>
        <begin position="1"/>
        <end position="27"/>
    </location>
</feature>
<reference evidence="4 5" key="1">
    <citation type="submission" date="2024-06" db="EMBL/GenBank/DDBJ databases">
        <title>Complete genome of Phlyctema vagabunda strain 19-DSS-EL-015.</title>
        <authorList>
            <person name="Fiorenzani C."/>
        </authorList>
    </citation>
    <scope>NUCLEOTIDE SEQUENCE [LARGE SCALE GENOMIC DNA]</scope>
    <source>
        <strain evidence="4 5">19-DSS-EL-015</strain>
    </source>
</reference>
<gene>
    <name evidence="4" type="ORF">PVAG01_06900</name>
</gene>
<dbReference type="InterPro" id="IPR001138">
    <property type="entry name" value="Zn2Cys6_DnaBD"/>
</dbReference>
<feature type="region of interest" description="Disordered" evidence="2">
    <location>
        <begin position="213"/>
        <end position="252"/>
    </location>
</feature>
<dbReference type="Gene3D" id="4.10.240.10">
    <property type="entry name" value="Zn(2)-C6 fungal-type DNA-binding domain"/>
    <property type="match status" value="1"/>
</dbReference>
<name>A0ABR4PHG7_9HELO</name>
<dbReference type="InterPro" id="IPR036864">
    <property type="entry name" value="Zn2-C6_fun-type_DNA-bd_sf"/>
</dbReference>
<keyword evidence="1" id="KW-0539">Nucleus</keyword>
<dbReference type="SUPFAM" id="SSF57701">
    <property type="entry name" value="Zn2/Cys6 DNA-binding domain"/>
    <property type="match status" value="1"/>
</dbReference>
<evidence type="ECO:0000256" key="2">
    <source>
        <dbReference type="SAM" id="MobiDB-lite"/>
    </source>
</evidence>
<evidence type="ECO:0000313" key="4">
    <source>
        <dbReference type="EMBL" id="KAL3422744.1"/>
    </source>
</evidence>
<feature type="region of interest" description="Disordered" evidence="2">
    <location>
        <begin position="265"/>
        <end position="303"/>
    </location>
</feature>
<dbReference type="EMBL" id="JBFCZG010000005">
    <property type="protein sequence ID" value="KAL3422744.1"/>
    <property type="molecule type" value="Genomic_DNA"/>
</dbReference>
<feature type="compositionally biased region" description="Polar residues" evidence="2">
    <location>
        <begin position="213"/>
        <end position="226"/>
    </location>
</feature>
<feature type="compositionally biased region" description="Basic and acidic residues" evidence="2">
    <location>
        <begin position="291"/>
        <end position="303"/>
    </location>
</feature>
<evidence type="ECO:0000313" key="5">
    <source>
        <dbReference type="Proteomes" id="UP001629113"/>
    </source>
</evidence>
<keyword evidence="5" id="KW-1185">Reference proteome</keyword>
<dbReference type="CDD" id="cd00067">
    <property type="entry name" value="GAL4"/>
    <property type="match status" value="1"/>
</dbReference>
<feature type="domain" description="Zn(2)-C6 fungal-type" evidence="3">
    <location>
        <begin position="323"/>
        <end position="353"/>
    </location>
</feature>
<evidence type="ECO:0000256" key="1">
    <source>
        <dbReference type="ARBA" id="ARBA00023242"/>
    </source>
</evidence>
<protein>
    <submittedName>
        <fullName evidence="4">C6 finger domain-containing protein</fullName>
    </submittedName>
</protein>
<dbReference type="Proteomes" id="UP001629113">
    <property type="component" value="Unassembled WGS sequence"/>
</dbReference>
<dbReference type="PROSITE" id="PS50048">
    <property type="entry name" value="ZN2_CY6_FUNGAL_2"/>
    <property type="match status" value="1"/>
</dbReference>
<organism evidence="4 5">
    <name type="scientific">Phlyctema vagabunda</name>
    <dbReference type="NCBI Taxonomy" id="108571"/>
    <lineage>
        <taxon>Eukaryota</taxon>
        <taxon>Fungi</taxon>
        <taxon>Dikarya</taxon>
        <taxon>Ascomycota</taxon>
        <taxon>Pezizomycotina</taxon>
        <taxon>Leotiomycetes</taxon>
        <taxon>Helotiales</taxon>
        <taxon>Dermateaceae</taxon>
        <taxon>Phlyctema</taxon>
    </lineage>
</organism>
<accession>A0ABR4PHG7</accession>